<reference evidence="1 2" key="1">
    <citation type="submission" date="2015-08" db="EMBL/GenBank/DDBJ databases">
        <title>Next Generation Sequencing and Analysis of the Genome of Puccinia sorghi L Schw, the Causal Agent of Maize Common Rust.</title>
        <authorList>
            <person name="Rochi L."/>
            <person name="Burguener G."/>
            <person name="Darino M."/>
            <person name="Turjanski A."/>
            <person name="Kreff E."/>
            <person name="Dieguez M.J."/>
            <person name="Sacco F."/>
        </authorList>
    </citation>
    <scope>NUCLEOTIDE SEQUENCE [LARGE SCALE GENOMIC DNA]</scope>
    <source>
        <strain evidence="1 2">RO10H11247</strain>
    </source>
</reference>
<accession>A0A0L6UGF5</accession>
<dbReference type="AlphaFoldDB" id="A0A0L6UGF5"/>
<organism evidence="1 2">
    <name type="scientific">Puccinia sorghi</name>
    <dbReference type="NCBI Taxonomy" id="27349"/>
    <lineage>
        <taxon>Eukaryota</taxon>
        <taxon>Fungi</taxon>
        <taxon>Dikarya</taxon>
        <taxon>Basidiomycota</taxon>
        <taxon>Pucciniomycotina</taxon>
        <taxon>Pucciniomycetes</taxon>
        <taxon>Pucciniales</taxon>
        <taxon>Pucciniaceae</taxon>
        <taxon>Puccinia</taxon>
    </lineage>
</organism>
<dbReference type="Proteomes" id="UP000037035">
    <property type="component" value="Unassembled WGS sequence"/>
</dbReference>
<proteinExistence type="predicted"/>
<protein>
    <submittedName>
        <fullName evidence="1">Uncharacterized protein</fullName>
    </submittedName>
</protein>
<dbReference type="VEuPathDB" id="FungiDB:VP01_627g1"/>
<evidence type="ECO:0000313" key="2">
    <source>
        <dbReference type="Proteomes" id="UP000037035"/>
    </source>
</evidence>
<dbReference type="EMBL" id="LAVV01011585">
    <property type="protein sequence ID" value="KNZ47618.1"/>
    <property type="molecule type" value="Genomic_DNA"/>
</dbReference>
<comment type="caution">
    <text evidence="1">The sequence shown here is derived from an EMBL/GenBank/DDBJ whole genome shotgun (WGS) entry which is preliminary data.</text>
</comment>
<keyword evidence="2" id="KW-1185">Reference proteome</keyword>
<name>A0A0L6UGF5_9BASI</name>
<sequence>MQRGVVLYLGKPYEHRANITMLLVLRQTKSPQNNITLVPQDAIRTAIYHFNKPHGCYASIQACQSSLDPYKCRHAYQYCKIKVFGVLVGDRNVYDRQSTCFLDSMTDSFFYNQLDQHQKPKQVVIGCWIHPNIWKESSTRESELCTRYFSFDHRCYETKICLQPALAPSQNLCRRL</sequence>
<gene>
    <name evidence="1" type="ORF">VP01_627g1</name>
</gene>
<evidence type="ECO:0000313" key="1">
    <source>
        <dbReference type="EMBL" id="KNZ47618.1"/>
    </source>
</evidence>